<evidence type="ECO:0000313" key="4">
    <source>
        <dbReference type="EMBL" id="MST58531.1"/>
    </source>
</evidence>
<organism evidence="4 5">
    <name type="scientific">Waltera intestinalis</name>
    <dbReference type="NCBI Taxonomy" id="2606635"/>
    <lineage>
        <taxon>Bacteria</taxon>
        <taxon>Bacillati</taxon>
        <taxon>Bacillota</taxon>
        <taxon>Clostridia</taxon>
        <taxon>Lachnospirales</taxon>
        <taxon>Lachnospiraceae</taxon>
        <taxon>Waltera</taxon>
    </lineage>
</organism>
<dbReference type="InterPro" id="IPR000182">
    <property type="entry name" value="GNAT_dom"/>
</dbReference>
<dbReference type="GO" id="GO:0016747">
    <property type="term" value="F:acyltransferase activity, transferring groups other than amino-acyl groups"/>
    <property type="evidence" value="ECO:0007669"/>
    <property type="project" value="InterPro"/>
</dbReference>
<dbReference type="Proteomes" id="UP000476055">
    <property type="component" value="Unassembled WGS sequence"/>
</dbReference>
<dbReference type="InterPro" id="IPR050680">
    <property type="entry name" value="YpeA/RimI_acetyltransf"/>
</dbReference>
<gene>
    <name evidence="4" type="ORF">FYJ59_09840</name>
</gene>
<dbReference type="EMBL" id="VUMU01000012">
    <property type="protein sequence ID" value="MST58531.1"/>
    <property type="molecule type" value="Genomic_DNA"/>
</dbReference>
<sequence length="166" mass="19457">MEFRRARREEAEEILQLYRSLIGTEYCVWTENYPTEREVEFDLSRNALFCLYERMPEPDERERLIGTISIDDDPEVEALSCWSEDLTPVAELSRLGVAAEYQNRGIARILLQEAMAELKSQGYKAAHILVAKDNVKALRSYEKLHFTTAGECELFGHYYWCYEKEL</sequence>
<dbReference type="Gene3D" id="3.40.630.30">
    <property type="match status" value="1"/>
</dbReference>
<dbReference type="PROSITE" id="PS51186">
    <property type="entry name" value="GNAT"/>
    <property type="match status" value="1"/>
</dbReference>
<name>A0A6L5YJT4_9FIRM</name>
<evidence type="ECO:0000256" key="2">
    <source>
        <dbReference type="ARBA" id="ARBA00023315"/>
    </source>
</evidence>
<dbReference type="AlphaFoldDB" id="A0A6L5YJT4"/>
<proteinExistence type="predicted"/>
<dbReference type="Pfam" id="PF00583">
    <property type="entry name" value="Acetyltransf_1"/>
    <property type="match status" value="1"/>
</dbReference>
<dbReference type="SUPFAM" id="SSF55729">
    <property type="entry name" value="Acyl-CoA N-acyltransferases (Nat)"/>
    <property type="match status" value="1"/>
</dbReference>
<protein>
    <submittedName>
        <fullName evidence="4">GNAT family N-acetyltransferase</fullName>
    </submittedName>
</protein>
<dbReference type="InterPro" id="IPR016181">
    <property type="entry name" value="Acyl_CoA_acyltransferase"/>
</dbReference>
<feature type="domain" description="N-acetyltransferase" evidence="3">
    <location>
        <begin position="1"/>
        <end position="166"/>
    </location>
</feature>
<dbReference type="CDD" id="cd04301">
    <property type="entry name" value="NAT_SF"/>
    <property type="match status" value="1"/>
</dbReference>
<keyword evidence="1 4" id="KW-0808">Transferase</keyword>
<accession>A0A6L5YJT4</accession>
<keyword evidence="5" id="KW-1185">Reference proteome</keyword>
<comment type="caution">
    <text evidence="4">The sequence shown here is derived from an EMBL/GenBank/DDBJ whole genome shotgun (WGS) entry which is preliminary data.</text>
</comment>
<dbReference type="PANTHER" id="PTHR43420">
    <property type="entry name" value="ACETYLTRANSFERASE"/>
    <property type="match status" value="1"/>
</dbReference>
<evidence type="ECO:0000259" key="3">
    <source>
        <dbReference type="PROSITE" id="PS51186"/>
    </source>
</evidence>
<evidence type="ECO:0000256" key="1">
    <source>
        <dbReference type="ARBA" id="ARBA00022679"/>
    </source>
</evidence>
<reference evidence="4 5" key="1">
    <citation type="submission" date="2019-08" db="EMBL/GenBank/DDBJ databases">
        <title>In-depth cultivation of the pig gut microbiome towards novel bacterial diversity and tailored functional studies.</title>
        <authorList>
            <person name="Wylensek D."/>
            <person name="Hitch T.C.A."/>
            <person name="Clavel T."/>
        </authorList>
    </citation>
    <scope>NUCLEOTIDE SEQUENCE [LARGE SCALE GENOMIC DNA]</scope>
    <source>
        <strain evidence="4 5">WCA3-601-WT-6H</strain>
    </source>
</reference>
<evidence type="ECO:0000313" key="5">
    <source>
        <dbReference type="Proteomes" id="UP000476055"/>
    </source>
</evidence>
<keyword evidence="2" id="KW-0012">Acyltransferase</keyword>